<organism evidence="1 2">
    <name type="scientific">Hypoxylon rubiginosum</name>
    <dbReference type="NCBI Taxonomy" id="110542"/>
    <lineage>
        <taxon>Eukaryota</taxon>
        <taxon>Fungi</taxon>
        <taxon>Dikarya</taxon>
        <taxon>Ascomycota</taxon>
        <taxon>Pezizomycotina</taxon>
        <taxon>Sordariomycetes</taxon>
        <taxon>Xylariomycetidae</taxon>
        <taxon>Xylariales</taxon>
        <taxon>Hypoxylaceae</taxon>
        <taxon>Hypoxylon</taxon>
    </lineage>
</organism>
<gene>
    <name evidence="1" type="ORF">F4821DRAFT_250773</name>
</gene>
<evidence type="ECO:0000313" key="1">
    <source>
        <dbReference type="EMBL" id="KAI6080805.1"/>
    </source>
</evidence>
<dbReference type="EMBL" id="MU394422">
    <property type="protein sequence ID" value="KAI6080805.1"/>
    <property type="molecule type" value="Genomic_DNA"/>
</dbReference>
<evidence type="ECO:0000313" key="2">
    <source>
        <dbReference type="Proteomes" id="UP001497680"/>
    </source>
</evidence>
<proteinExistence type="predicted"/>
<keyword evidence="2" id="KW-1185">Reference proteome</keyword>
<accession>A0ACC0CKA2</accession>
<reference evidence="1 2" key="1">
    <citation type="journal article" date="2022" name="New Phytol.">
        <title>Ecological generalism drives hyperdiversity of secondary metabolite gene clusters in xylarialean endophytes.</title>
        <authorList>
            <person name="Franco M.E.E."/>
            <person name="Wisecaver J.H."/>
            <person name="Arnold A.E."/>
            <person name="Ju Y.M."/>
            <person name="Slot J.C."/>
            <person name="Ahrendt S."/>
            <person name="Moore L.P."/>
            <person name="Eastman K.E."/>
            <person name="Scott K."/>
            <person name="Konkel Z."/>
            <person name="Mondo S.J."/>
            <person name="Kuo A."/>
            <person name="Hayes R.D."/>
            <person name="Haridas S."/>
            <person name="Andreopoulos B."/>
            <person name="Riley R."/>
            <person name="LaButti K."/>
            <person name="Pangilinan J."/>
            <person name="Lipzen A."/>
            <person name="Amirebrahimi M."/>
            <person name="Yan J."/>
            <person name="Adam C."/>
            <person name="Keymanesh K."/>
            <person name="Ng V."/>
            <person name="Louie K."/>
            <person name="Northen T."/>
            <person name="Drula E."/>
            <person name="Henrissat B."/>
            <person name="Hsieh H.M."/>
            <person name="Youens-Clark K."/>
            <person name="Lutzoni F."/>
            <person name="Miadlikowska J."/>
            <person name="Eastwood D.C."/>
            <person name="Hamelin R.C."/>
            <person name="Grigoriev I.V."/>
            <person name="U'Ren J.M."/>
        </authorList>
    </citation>
    <scope>NUCLEOTIDE SEQUENCE [LARGE SCALE GENOMIC DNA]</scope>
    <source>
        <strain evidence="1 2">ER1909</strain>
    </source>
</reference>
<sequence length="538" mass="60352">MARLSGQDVQKGKDAICLSDPIIHQICEVSGTPGLAIGVFGRKGKIFDHYYGYRDISKKQPPDVDTVFNLGSMCKGFTALAVACLVADGKMTWDDHIDTFLGELRGDSNGKFTIRDLLSHRTGLCRSDALFIGSNNQLLLTKTQGTEVFACLEPSRPPRQEFIYNNFGYHAVGCAIERVSSMNYGDFLAQRIFKPLGMNRTFTKLPPKSDENIAEAYVPYYNLELRQVSAPRISDDTVAFAAGCIRSCMRDLLVFYSALLYKFTSLISGSVFEDFEVITGDIFPMLQASMPLPVSVSFREQSYGMGWARTQLPNQMSELSGNSGLLDSYPTIGNLANAPLVLHHGGNNIGCSSSVYMIPELEIGIVVLGNALGHCDAANWTAQVLTEAHLFGAITTPYCQYASSAAEQGRSAMKRVQAILDREKKPCDPPTNLKQYTGIYWHKTHQFHIVVTLSTQGDKKELSMLFQDRDDEKYTLRHYHQDTFVFNETFDQLVNRGQWRRPHWFYKIEFLPRGTAISALRWQIDDTQEQGEIFSKFD</sequence>
<protein>
    <submittedName>
        <fullName evidence="1">Beta-lactamase/transpeptidase-like protein</fullName>
    </submittedName>
</protein>
<comment type="caution">
    <text evidence="1">The sequence shown here is derived from an EMBL/GenBank/DDBJ whole genome shotgun (WGS) entry which is preliminary data.</text>
</comment>
<dbReference type="Proteomes" id="UP001497680">
    <property type="component" value="Unassembled WGS sequence"/>
</dbReference>
<name>A0ACC0CKA2_9PEZI</name>